<dbReference type="Proteomes" id="UP000298595">
    <property type="component" value="Chromosome"/>
</dbReference>
<evidence type="ECO:0000256" key="2">
    <source>
        <dbReference type="SAM" id="Phobius"/>
    </source>
</evidence>
<dbReference type="KEGG" id="aare:D3093_11970"/>
<evidence type="ECO:0000313" key="4">
    <source>
        <dbReference type="Proteomes" id="UP000298595"/>
    </source>
</evidence>
<feature type="region of interest" description="Disordered" evidence="1">
    <location>
        <begin position="83"/>
        <end position="138"/>
    </location>
</feature>
<evidence type="ECO:0000313" key="3">
    <source>
        <dbReference type="EMBL" id="QCN95920.1"/>
    </source>
</evidence>
<protein>
    <recommendedName>
        <fullName evidence="5">Serine protease</fullName>
    </recommendedName>
</protein>
<proteinExistence type="predicted"/>
<evidence type="ECO:0000256" key="1">
    <source>
        <dbReference type="SAM" id="MobiDB-lite"/>
    </source>
</evidence>
<keyword evidence="2" id="KW-0472">Membrane</keyword>
<keyword evidence="2" id="KW-0812">Transmembrane</keyword>
<keyword evidence="2" id="KW-1133">Transmembrane helix</keyword>
<dbReference type="InterPro" id="IPR009003">
    <property type="entry name" value="Peptidase_S1_PA"/>
</dbReference>
<dbReference type="PANTHER" id="PTHR43019:SF23">
    <property type="entry name" value="PROTEASE DO-LIKE 5, CHLOROPLASTIC"/>
    <property type="match status" value="1"/>
</dbReference>
<dbReference type="PANTHER" id="PTHR43019">
    <property type="entry name" value="SERINE ENDOPROTEASE DEGS"/>
    <property type="match status" value="1"/>
</dbReference>
<gene>
    <name evidence="3" type="ORF">D3093_11970</name>
</gene>
<feature type="transmembrane region" description="Helical" evidence="2">
    <location>
        <begin position="20"/>
        <end position="40"/>
    </location>
</feature>
<dbReference type="EMBL" id="CP032321">
    <property type="protein sequence ID" value="QCN95920.1"/>
    <property type="molecule type" value="Genomic_DNA"/>
</dbReference>
<accession>A0A4D8PF82</accession>
<dbReference type="SUPFAM" id="SSF50494">
    <property type="entry name" value="Trypsin-like serine proteases"/>
    <property type="match status" value="1"/>
</dbReference>
<dbReference type="Pfam" id="PF13365">
    <property type="entry name" value="Trypsin_2"/>
    <property type="match status" value="1"/>
</dbReference>
<organism evidence="3 4">
    <name type="scientific">Azospirillum argentinense</name>
    <dbReference type="NCBI Taxonomy" id="2970906"/>
    <lineage>
        <taxon>Bacteria</taxon>
        <taxon>Pseudomonadati</taxon>
        <taxon>Pseudomonadota</taxon>
        <taxon>Alphaproteobacteria</taxon>
        <taxon>Rhodospirillales</taxon>
        <taxon>Azospirillaceae</taxon>
        <taxon>Azospirillum</taxon>
    </lineage>
</organism>
<dbReference type="Gene3D" id="2.40.10.10">
    <property type="entry name" value="Trypsin-like serine proteases"/>
    <property type="match status" value="2"/>
</dbReference>
<sequence length="362" mass="36962">MSGSIADGEAGSGIPGRRLWLATTLILLILVLLLGAYLLLRKPAEVTVPVPVIAAPAPDPAFEARARQLEELNRSLEAEIARLGREPSPLSCPPGTVRRAGTPDPQTPAVAGAESPHSPPDQTNLATPPPVAPPSGGEAARLAAPELLGLLERATALVVADDSIATGFFIDESRLVTNRHAVESAKDGRVFVASRSLGQVRQGTVIGASSQGPVGATDFALVRLDGGAAAGVLPLTSSFGKLAGVTAAGYPGLTVLNDEGFRRLIGGDPRAAPDLNVTQGAVQAIQQLPSGGTAIVHTASILQGNSGGPLVDACGRVIGMNTFIAVDKQQSGRISFAQPTDDLLAFLKRHGAAPAVDSRACP</sequence>
<dbReference type="RefSeq" id="WP_137115632.1">
    <property type="nucleotide sequence ID" value="NZ_CP032321.1"/>
</dbReference>
<evidence type="ECO:0008006" key="5">
    <source>
        <dbReference type="Google" id="ProtNLM"/>
    </source>
</evidence>
<dbReference type="AlphaFoldDB" id="A0A4D8PF82"/>
<dbReference type="InterPro" id="IPR043504">
    <property type="entry name" value="Peptidase_S1_PA_chymotrypsin"/>
</dbReference>
<reference evidence="3 4" key="1">
    <citation type="submission" date="2018-09" db="EMBL/GenBank/DDBJ databases">
        <title>Whole genome based analysis of evolution and adaptive divergence in Indian and Brazilian strains of Azospirillum brasilense.</title>
        <authorList>
            <person name="Singh C."/>
            <person name="Tripathi A.K."/>
        </authorList>
    </citation>
    <scope>NUCLEOTIDE SEQUENCE [LARGE SCALE GENOMIC DNA]</scope>
    <source>
        <strain evidence="3 4">MTCC4035</strain>
    </source>
</reference>
<name>A0A4D8PF82_9PROT</name>